<keyword evidence="5 8" id="KW-1133">Transmembrane helix</keyword>
<evidence type="ECO:0000256" key="3">
    <source>
        <dbReference type="ARBA" id="ARBA00022692"/>
    </source>
</evidence>
<accession>A0A6N7WES6</accession>
<feature type="transmembrane region" description="Helical" evidence="8">
    <location>
        <begin position="30"/>
        <end position="48"/>
    </location>
</feature>
<evidence type="ECO:0000256" key="7">
    <source>
        <dbReference type="ARBA" id="ARBA00023136"/>
    </source>
</evidence>
<protein>
    <recommendedName>
        <fullName evidence="9">Pycsar effector protein domain-containing protein</fullName>
    </recommendedName>
</protein>
<organism evidence="10 11">
    <name type="scientific">Eisenbergiella porci</name>
    <dbReference type="NCBI Taxonomy" id="2652274"/>
    <lineage>
        <taxon>Bacteria</taxon>
        <taxon>Bacillati</taxon>
        <taxon>Bacillota</taxon>
        <taxon>Clostridia</taxon>
        <taxon>Lachnospirales</taxon>
        <taxon>Lachnospiraceae</taxon>
        <taxon>Eisenbergiella</taxon>
    </lineage>
</organism>
<evidence type="ECO:0000256" key="1">
    <source>
        <dbReference type="ARBA" id="ARBA00004236"/>
    </source>
</evidence>
<dbReference type="RefSeq" id="WP_154463913.1">
    <property type="nucleotide sequence ID" value="NZ_VUMI01000007.1"/>
</dbReference>
<evidence type="ECO:0000259" key="9">
    <source>
        <dbReference type="Pfam" id="PF18967"/>
    </source>
</evidence>
<evidence type="ECO:0000256" key="5">
    <source>
        <dbReference type="ARBA" id="ARBA00022989"/>
    </source>
</evidence>
<feature type="transmembrane region" description="Helical" evidence="8">
    <location>
        <begin position="68"/>
        <end position="93"/>
    </location>
</feature>
<evidence type="ECO:0000256" key="2">
    <source>
        <dbReference type="ARBA" id="ARBA00022475"/>
    </source>
</evidence>
<dbReference type="GO" id="GO:0005886">
    <property type="term" value="C:plasma membrane"/>
    <property type="evidence" value="ECO:0007669"/>
    <property type="project" value="UniProtKB-SubCell"/>
</dbReference>
<reference evidence="10 11" key="1">
    <citation type="submission" date="2019-08" db="EMBL/GenBank/DDBJ databases">
        <title>In-depth cultivation of the pig gut microbiome towards novel bacterial diversity and tailored functional studies.</title>
        <authorList>
            <person name="Wylensek D."/>
            <person name="Hitch T.C.A."/>
            <person name="Clavel T."/>
        </authorList>
    </citation>
    <scope>NUCLEOTIDE SEQUENCE [LARGE SCALE GENOMIC DNA]</scope>
    <source>
        <strain evidence="10 11">WCA-389-WT-23B</strain>
    </source>
</reference>
<evidence type="ECO:0000256" key="4">
    <source>
        <dbReference type="ARBA" id="ARBA00022741"/>
    </source>
</evidence>
<sequence>MESKRTQEELTGILDRNTAWIENCDSKTSIILAGFGVIVGILLATDYASKFVSIFRYMINNVSFWSVVYLIFSVFVICLIFAGCVCWINVLFARINLNEFSDRGIKSDSLIFFSSIAKYNTLLSYKKHLEKCEIEQLNDDLISQIYICSIICDKKFKYYKRGLLLTSIGSLLFVTLFVIGLIIT</sequence>
<keyword evidence="4" id="KW-0547">Nucleotide-binding</keyword>
<gene>
    <name evidence="10" type="ORF">FYJ45_06230</name>
</gene>
<keyword evidence="7 8" id="KW-0472">Membrane</keyword>
<keyword evidence="6" id="KW-0051">Antiviral defense</keyword>
<evidence type="ECO:0000256" key="8">
    <source>
        <dbReference type="SAM" id="Phobius"/>
    </source>
</evidence>
<evidence type="ECO:0000313" key="10">
    <source>
        <dbReference type="EMBL" id="MSS87930.1"/>
    </source>
</evidence>
<keyword evidence="2" id="KW-1003">Cell membrane</keyword>
<comment type="subcellular location">
    <subcellularLocation>
        <location evidence="1">Cell membrane</location>
    </subcellularLocation>
</comment>
<feature type="domain" description="Pycsar effector protein" evidence="9">
    <location>
        <begin position="11"/>
        <end position="179"/>
    </location>
</feature>
<dbReference type="AlphaFoldDB" id="A0A6N7WES6"/>
<dbReference type="InterPro" id="IPR043760">
    <property type="entry name" value="PycTM_dom"/>
</dbReference>
<dbReference type="GO" id="GO:0000166">
    <property type="term" value="F:nucleotide binding"/>
    <property type="evidence" value="ECO:0007669"/>
    <property type="project" value="UniProtKB-KW"/>
</dbReference>
<dbReference type="Pfam" id="PF18967">
    <property type="entry name" value="PycTM"/>
    <property type="match status" value="1"/>
</dbReference>
<keyword evidence="11" id="KW-1185">Reference proteome</keyword>
<dbReference type="Proteomes" id="UP000436047">
    <property type="component" value="Unassembled WGS sequence"/>
</dbReference>
<dbReference type="GO" id="GO:0051607">
    <property type="term" value="P:defense response to virus"/>
    <property type="evidence" value="ECO:0007669"/>
    <property type="project" value="UniProtKB-KW"/>
</dbReference>
<name>A0A6N7WES6_9FIRM</name>
<evidence type="ECO:0000256" key="6">
    <source>
        <dbReference type="ARBA" id="ARBA00023118"/>
    </source>
</evidence>
<comment type="caution">
    <text evidence="10">The sequence shown here is derived from an EMBL/GenBank/DDBJ whole genome shotgun (WGS) entry which is preliminary data.</text>
</comment>
<dbReference type="GeneID" id="86052666"/>
<keyword evidence="3 8" id="KW-0812">Transmembrane</keyword>
<feature type="transmembrane region" description="Helical" evidence="8">
    <location>
        <begin position="163"/>
        <end position="183"/>
    </location>
</feature>
<dbReference type="EMBL" id="VUMI01000007">
    <property type="protein sequence ID" value="MSS87930.1"/>
    <property type="molecule type" value="Genomic_DNA"/>
</dbReference>
<evidence type="ECO:0000313" key="11">
    <source>
        <dbReference type="Proteomes" id="UP000436047"/>
    </source>
</evidence>
<proteinExistence type="predicted"/>